<keyword evidence="2" id="KW-0378">Hydrolase</keyword>
<evidence type="ECO:0000313" key="4">
    <source>
        <dbReference type="EMBL" id="GAH11583.1"/>
    </source>
</evidence>
<dbReference type="Gene3D" id="3.20.20.140">
    <property type="entry name" value="Metal-dependent hydrolases"/>
    <property type="match status" value="1"/>
</dbReference>
<sequence>MKDYITLGNKIKCNPAIKQEEDSNAIFNAVLDGTLDIIATDHAPHTIEEKDKHYLEAPSGLPLIQHSLNIMLDYYHQKKITIPQIVEKMSHNPARCFQIADRGYIDEGKFADLIV</sequence>
<dbReference type="GO" id="GO:0046872">
    <property type="term" value="F:metal ion binding"/>
    <property type="evidence" value="ECO:0007669"/>
    <property type="project" value="UniProtKB-KW"/>
</dbReference>
<dbReference type="AlphaFoldDB" id="X1ESI1"/>
<dbReference type="SUPFAM" id="SSF51556">
    <property type="entry name" value="Metallo-dependent hydrolases"/>
    <property type="match status" value="1"/>
</dbReference>
<dbReference type="InterPro" id="IPR002195">
    <property type="entry name" value="Dihydroorotase_CS"/>
</dbReference>
<dbReference type="InterPro" id="IPR032466">
    <property type="entry name" value="Metal_Hydrolase"/>
</dbReference>
<dbReference type="InterPro" id="IPR050138">
    <property type="entry name" value="DHOase/Allantoinase_Hydrolase"/>
</dbReference>
<reference evidence="4" key="1">
    <citation type="journal article" date="2014" name="Front. Microbiol.">
        <title>High frequency of phylogenetically diverse reductive dehalogenase-homologous genes in deep subseafloor sedimentary metagenomes.</title>
        <authorList>
            <person name="Kawai M."/>
            <person name="Futagami T."/>
            <person name="Toyoda A."/>
            <person name="Takaki Y."/>
            <person name="Nishi S."/>
            <person name="Hori S."/>
            <person name="Arai W."/>
            <person name="Tsubouchi T."/>
            <person name="Morono Y."/>
            <person name="Uchiyama I."/>
            <person name="Ito T."/>
            <person name="Fujiyama A."/>
            <person name="Inagaki F."/>
            <person name="Takami H."/>
        </authorList>
    </citation>
    <scope>NUCLEOTIDE SEQUENCE</scope>
    <source>
        <strain evidence="4">Expedition CK06-06</strain>
    </source>
</reference>
<organism evidence="4">
    <name type="scientific">marine sediment metagenome</name>
    <dbReference type="NCBI Taxonomy" id="412755"/>
    <lineage>
        <taxon>unclassified sequences</taxon>
        <taxon>metagenomes</taxon>
        <taxon>ecological metagenomes</taxon>
    </lineage>
</organism>
<dbReference type="GO" id="GO:0005737">
    <property type="term" value="C:cytoplasm"/>
    <property type="evidence" value="ECO:0007669"/>
    <property type="project" value="TreeGrafter"/>
</dbReference>
<dbReference type="PROSITE" id="PS00483">
    <property type="entry name" value="DIHYDROOROTASE_2"/>
    <property type="match status" value="1"/>
</dbReference>
<dbReference type="PANTHER" id="PTHR43668">
    <property type="entry name" value="ALLANTOINASE"/>
    <property type="match status" value="1"/>
</dbReference>
<accession>X1ESI1</accession>
<dbReference type="EMBL" id="BART01029861">
    <property type="protein sequence ID" value="GAH11583.1"/>
    <property type="molecule type" value="Genomic_DNA"/>
</dbReference>
<dbReference type="PANTHER" id="PTHR43668:SF4">
    <property type="entry name" value="ALLANTOINASE"/>
    <property type="match status" value="1"/>
</dbReference>
<protein>
    <recommendedName>
        <fullName evidence="3">Amidohydrolase-related domain-containing protein</fullName>
    </recommendedName>
</protein>
<evidence type="ECO:0000259" key="3">
    <source>
        <dbReference type="Pfam" id="PF01979"/>
    </source>
</evidence>
<gene>
    <name evidence="4" type="ORF">S01H4_52294</name>
</gene>
<feature type="non-terminal residue" evidence="4">
    <location>
        <position position="115"/>
    </location>
</feature>
<dbReference type="InterPro" id="IPR006680">
    <property type="entry name" value="Amidohydro-rel"/>
</dbReference>
<keyword evidence="1" id="KW-0479">Metal-binding</keyword>
<name>X1ESI1_9ZZZZ</name>
<proteinExistence type="predicted"/>
<feature type="domain" description="Amidohydrolase-related" evidence="3">
    <location>
        <begin position="20"/>
        <end position="115"/>
    </location>
</feature>
<dbReference type="Pfam" id="PF01979">
    <property type="entry name" value="Amidohydro_1"/>
    <property type="match status" value="1"/>
</dbReference>
<dbReference type="GO" id="GO:0004038">
    <property type="term" value="F:allantoinase activity"/>
    <property type="evidence" value="ECO:0007669"/>
    <property type="project" value="TreeGrafter"/>
</dbReference>
<dbReference type="GO" id="GO:0006145">
    <property type="term" value="P:purine nucleobase catabolic process"/>
    <property type="evidence" value="ECO:0007669"/>
    <property type="project" value="TreeGrafter"/>
</dbReference>
<evidence type="ECO:0000256" key="1">
    <source>
        <dbReference type="ARBA" id="ARBA00022723"/>
    </source>
</evidence>
<evidence type="ECO:0000256" key="2">
    <source>
        <dbReference type="ARBA" id="ARBA00022801"/>
    </source>
</evidence>
<comment type="caution">
    <text evidence="4">The sequence shown here is derived from an EMBL/GenBank/DDBJ whole genome shotgun (WGS) entry which is preliminary data.</text>
</comment>